<feature type="region of interest" description="Disordered" evidence="1">
    <location>
        <begin position="633"/>
        <end position="691"/>
    </location>
</feature>
<feature type="region of interest" description="Disordered" evidence="1">
    <location>
        <begin position="703"/>
        <end position="785"/>
    </location>
</feature>
<feature type="compositionally biased region" description="Polar residues" evidence="1">
    <location>
        <begin position="740"/>
        <end position="762"/>
    </location>
</feature>
<feature type="compositionally biased region" description="Low complexity" evidence="1">
    <location>
        <begin position="717"/>
        <end position="739"/>
    </location>
</feature>
<comment type="caution">
    <text evidence="2">The sequence shown here is derived from an EMBL/GenBank/DDBJ whole genome shotgun (WGS) entry which is preliminary data.</text>
</comment>
<dbReference type="Proteomes" id="UP000521872">
    <property type="component" value="Unassembled WGS sequence"/>
</dbReference>
<dbReference type="AlphaFoldDB" id="A0A8H4QNY2"/>
<feature type="compositionally biased region" description="Basic and acidic residues" evidence="1">
    <location>
        <begin position="830"/>
        <end position="843"/>
    </location>
</feature>
<feature type="compositionally biased region" description="Basic and acidic residues" evidence="1">
    <location>
        <begin position="305"/>
        <end position="314"/>
    </location>
</feature>
<organism evidence="2 3">
    <name type="scientific">Agrocybe pediades</name>
    <dbReference type="NCBI Taxonomy" id="84607"/>
    <lineage>
        <taxon>Eukaryota</taxon>
        <taxon>Fungi</taxon>
        <taxon>Dikarya</taxon>
        <taxon>Basidiomycota</taxon>
        <taxon>Agaricomycotina</taxon>
        <taxon>Agaricomycetes</taxon>
        <taxon>Agaricomycetidae</taxon>
        <taxon>Agaricales</taxon>
        <taxon>Agaricineae</taxon>
        <taxon>Strophariaceae</taxon>
        <taxon>Agrocybe</taxon>
    </lineage>
</organism>
<feature type="region of interest" description="Disordered" evidence="1">
    <location>
        <begin position="805"/>
        <end position="862"/>
    </location>
</feature>
<keyword evidence="3" id="KW-1185">Reference proteome</keyword>
<protein>
    <submittedName>
        <fullName evidence="2">Uncharacterized protein</fullName>
    </submittedName>
</protein>
<evidence type="ECO:0000256" key="1">
    <source>
        <dbReference type="SAM" id="MobiDB-lite"/>
    </source>
</evidence>
<feature type="compositionally biased region" description="Polar residues" evidence="1">
    <location>
        <begin position="119"/>
        <end position="129"/>
    </location>
</feature>
<feature type="region of interest" description="Disordered" evidence="1">
    <location>
        <begin position="175"/>
        <end position="224"/>
    </location>
</feature>
<name>A0A8H4QNY2_9AGAR</name>
<accession>A0A8H4QNY2</accession>
<evidence type="ECO:0000313" key="2">
    <source>
        <dbReference type="EMBL" id="KAF4614268.1"/>
    </source>
</evidence>
<dbReference type="EMBL" id="JAACJL010000045">
    <property type="protein sequence ID" value="KAF4614268.1"/>
    <property type="molecule type" value="Genomic_DNA"/>
</dbReference>
<evidence type="ECO:0000313" key="3">
    <source>
        <dbReference type="Proteomes" id="UP000521872"/>
    </source>
</evidence>
<feature type="compositionally biased region" description="Polar residues" evidence="1">
    <location>
        <begin position="176"/>
        <end position="190"/>
    </location>
</feature>
<reference evidence="2 3" key="1">
    <citation type="submission" date="2019-12" db="EMBL/GenBank/DDBJ databases">
        <authorList>
            <person name="Floudas D."/>
            <person name="Bentzer J."/>
            <person name="Ahren D."/>
            <person name="Johansson T."/>
            <person name="Persson P."/>
            <person name="Tunlid A."/>
        </authorList>
    </citation>
    <scope>NUCLEOTIDE SEQUENCE [LARGE SCALE GENOMIC DNA]</scope>
    <source>
        <strain evidence="2 3">CBS 102.39</strain>
    </source>
</reference>
<feature type="region of interest" description="Disordered" evidence="1">
    <location>
        <begin position="437"/>
        <end position="461"/>
    </location>
</feature>
<feature type="region of interest" description="Disordered" evidence="1">
    <location>
        <begin position="271"/>
        <end position="348"/>
    </location>
</feature>
<feature type="region of interest" description="Disordered" evidence="1">
    <location>
        <begin position="71"/>
        <end position="135"/>
    </location>
</feature>
<gene>
    <name evidence="2" type="ORF">D9613_008088</name>
</gene>
<proteinExistence type="predicted"/>
<sequence>MVLGLLERFWGLIMTYLRGNLTADNSASSLLSESPSTRQLGLAELAIGRGGNEVDNDESLSVWQQRKEQFLRHPSLRSANQSGEQARSVRGKNKLSNAKNDDQTTRDNAIPSKGRSRKNSNSAPATTIPWTKYVPPPPIVTIEDWSSLPPGIENMPTPPRPPRPPSVFLPALVVTPASSPSTTGNASIPTPSGLDPASGLTNASWSSFGEAEGGTSDGGSFSRFDQTSPLDRITASANAAVLDTYSCTTGFETDEKTSTHLSPDSAAMYYPSFRTSKSDKPSDNNLSDIGHEEQQKYPSSSVSVDENKGKEDRNNPFFRTGSYSRRHSKDQKPSKPLPIPPGGKQPRRMSFILPETYNGVRLDSIGYSGTPLGLNIVNSTAEASSPYNLASNLDAPSWTDTSVPPTLRGDPNFSIAQEFELTMNRLSDDLAMPYTTSTPAKSRNVDHGPDIQQSREGGVEGDSDIKITIAQTDTSRNSGSHDGLSTIQEEGESMIDNEVVLPISMHQQSHPAKPLGRQRKRTLDLPQDHLDLLPYPDVFDLDFYLYDSDEGYDGGGKGERIADDEKYGKDKALHSSVWPNQDEVKPSGLDLGVGQVLIFKTFDYDVLFSAETPVSAKRFGFISVPPPSRNPAFITFPPAQEPDTPSPDLNTFPMSFVLDTPSPLPSPSFPVDMISSATGSQVSSDKDKTQRYRDHYRHHAYSCAPHLSSSSSEKDSSSSSTQFQATSTSSDSGTSSSFSAQVNQAASSSGAVPRVTVTTSSLPPGLNHYGVLKSKSNAKGKAPTLPVTARIHRSKSDPKKIVLRKIQEPKAGASTASAPLRKRSASTDITARKAELKDKENTRPPKANPHITPSNTDRTTPRPLPPPIVIVSHHRFNSLPTNGPNIQSQYQTRVQAVGPSSTKASEVGSRSQEVLKARLKEACDNFSKSVWTDESYTIEAISITQD</sequence>